<dbReference type="AlphaFoldDB" id="X0SA48"/>
<evidence type="ECO:0000313" key="1">
    <source>
        <dbReference type="EMBL" id="GAF72031.1"/>
    </source>
</evidence>
<feature type="non-terminal residue" evidence="1">
    <location>
        <position position="122"/>
    </location>
</feature>
<name>X0SA48_9ZZZZ</name>
<organism evidence="1">
    <name type="scientific">marine sediment metagenome</name>
    <dbReference type="NCBI Taxonomy" id="412755"/>
    <lineage>
        <taxon>unclassified sequences</taxon>
        <taxon>metagenomes</taxon>
        <taxon>ecological metagenomes</taxon>
    </lineage>
</organism>
<protein>
    <submittedName>
        <fullName evidence="1">Uncharacterized protein</fullName>
    </submittedName>
</protein>
<dbReference type="EMBL" id="BARS01009253">
    <property type="protein sequence ID" value="GAF72031.1"/>
    <property type="molecule type" value="Genomic_DNA"/>
</dbReference>
<accession>X0SA48</accession>
<comment type="caution">
    <text evidence="1">The sequence shown here is derived from an EMBL/GenBank/DDBJ whole genome shotgun (WGS) entry which is preliminary data.</text>
</comment>
<sequence length="122" mass="14535">MKKKIGFDIHGVIDKNPELFSKIIKDFRDLGYEIHILTGTLPDIELFRELDSYNIKYDELFSILGHHKKEGNTEMWQDSKKGWWIDDDVWNKTKADYCNKNELAFHLDDTRIYGKYFDIPFG</sequence>
<proteinExistence type="predicted"/>
<reference evidence="1" key="1">
    <citation type="journal article" date="2014" name="Front. Microbiol.">
        <title>High frequency of phylogenetically diverse reductive dehalogenase-homologous genes in deep subseafloor sedimentary metagenomes.</title>
        <authorList>
            <person name="Kawai M."/>
            <person name="Futagami T."/>
            <person name="Toyoda A."/>
            <person name="Takaki Y."/>
            <person name="Nishi S."/>
            <person name="Hori S."/>
            <person name="Arai W."/>
            <person name="Tsubouchi T."/>
            <person name="Morono Y."/>
            <person name="Uchiyama I."/>
            <person name="Ito T."/>
            <person name="Fujiyama A."/>
            <person name="Inagaki F."/>
            <person name="Takami H."/>
        </authorList>
    </citation>
    <scope>NUCLEOTIDE SEQUENCE</scope>
    <source>
        <strain evidence="1">Expedition CK06-06</strain>
    </source>
</reference>
<gene>
    <name evidence="1" type="ORF">S01H1_17438</name>
</gene>